<dbReference type="AlphaFoldDB" id="A0AAV5WPM2"/>
<dbReference type="Gene3D" id="3.40.50.410">
    <property type="entry name" value="von Willebrand factor, type A domain"/>
    <property type="match status" value="1"/>
</dbReference>
<protein>
    <recommendedName>
        <fullName evidence="1">VWFA domain-containing protein</fullName>
    </recommendedName>
</protein>
<dbReference type="InterPro" id="IPR002035">
    <property type="entry name" value="VWF_A"/>
</dbReference>
<gene>
    <name evidence="2" type="ORF">PFISCL1PPCAC_23064</name>
</gene>
<feature type="non-terminal residue" evidence="2">
    <location>
        <position position="263"/>
    </location>
</feature>
<feature type="domain" description="VWFA" evidence="1">
    <location>
        <begin position="83"/>
        <end position="225"/>
    </location>
</feature>
<proteinExistence type="predicted"/>
<organism evidence="2 3">
    <name type="scientific">Pristionchus fissidentatus</name>
    <dbReference type="NCBI Taxonomy" id="1538716"/>
    <lineage>
        <taxon>Eukaryota</taxon>
        <taxon>Metazoa</taxon>
        <taxon>Ecdysozoa</taxon>
        <taxon>Nematoda</taxon>
        <taxon>Chromadorea</taxon>
        <taxon>Rhabditida</taxon>
        <taxon>Rhabditina</taxon>
        <taxon>Diplogasteromorpha</taxon>
        <taxon>Diplogasteroidea</taxon>
        <taxon>Neodiplogasteridae</taxon>
        <taxon>Pristionchus</taxon>
    </lineage>
</organism>
<dbReference type="Pfam" id="PF00092">
    <property type="entry name" value="VWA"/>
    <property type="match status" value="1"/>
</dbReference>
<sequence length="263" mass="28750">MRDSHGRPVYAVVIATGSDPESLRKSLSSLGTIPFTVHLSPDAVQSADYRLEPKLDANNGEFHRIVADLERAHSSLLLSSPRLADISADIAIALDVTAVDLDKATDFLLNFTSSLTLSKRATQLAFLPYSDRPHVDQSFTLSSDVEKVSCHYDSNSSERGEGESVCKSEALTHISQSILHPLRGWRQGPTYVILISTAKEIDINDPVAANAAELLRENAKVMIMTNYESTAKVLKPFASSHVGRLSKLGVDLEEYKIMTNALL</sequence>
<evidence type="ECO:0000313" key="3">
    <source>
        <dbReference type="Proteomes" id="UP001432322"/>
    </source>
</evidence>
<evidence type="ECO:0000313" key="2">
    <source>
        <dbReference type="EMBL" id="GMT31767.1"/>
    </source>
</evidence>
<comment type="caution">
    <text evidence="2">The sequence shown here is derived from an EMBL/GenBank/DDBJ whole genome shotgun (WGS) entry which is preliminary data.</text>
</comment>
<dbReference type="EMBL" id="BTSY01000006">
    <property type="protein sequence ID" value="GMT31767.1"/>
    <property type="molecule type" value="Genomic_DNA"/>
</dbReference>
<reference evidence="2" key="1">
    <citation type="submission" date="2023-10" db="EMBL/GenBank/DDBJ databases">
        <title>Genome assembly of Pristionchus species.</title>
        <authorList>
            <person name="Yoshida K."/>
            <person name="Sommer R.J."/>
        </authorList>
    </citation>
    <scope>NUCLEOTIDE SEQUENCE</scope>
    <source>
        <strain evidence="2">RS5133</strain>
    </source>
</reference>
<evidence type="ECO:0000259" key="1">
    <source>
        <dbReference type="PROSITE" id="PS50234"/>
    </source>
</evidence>
<dbReference type="Proteomes" id="UP001432322">
    <property type="component" value="Unassembled WGS sequence"/>
</dbReference>
<name>A0AAV5WPM2_9BILA</name>
<dbReference type="InterPro" id="IPR036465">
    <property type="entry name" value="vWFA_dom_sf"/>
</dbReference>
<accession>A0AAV5WPM2</accession>
<dbReference type="PROSITE" id="PS50234">
    <property type="entry name" value="VWFA"/>
    <property type="match status" value="1"/>
</dbReference>
<keyword evidence="3" id="KW-1185">Reference proteome</keyword>
<dbReference type="SUPFAM" id="SSF53300">
    <property type="entry name" value="vWA-like"/>
    <property type="match status" value="1"/>
</dbReference>